<keyword evidence="7" id="KW-1185">Reference proteome</keyword>
<dbReference type="Proteomes" id="UP000000872">
    <property type="component" value="Segment"/>
</dbReference>
<reference evidence="6 7" key="1">
    <citation type="journal article" date="2000" name="Virology">
        <title>Complete genomic sequence of the Amsacta moorei entomopoxvirus: analysis and comparison with other poxviruses.</title>
        <authorList>
            <person name="Bawden A.L."/>
            <person name="Glassberg K.J."/>
            <person name="Diggans J."/>
            <person name="Shaw R."/>
            <person name="Farmerie W."/>
            <person name="Moyer R.W."/>
        </authorList>
    </citation>
    <scope>NUCLEOTIDE SEQUENCE [LARGE SCALE GENOMIC DNA]</scope>
</reference>
<proteinExistence type="predicted"/>
<sequence>MDFSILKTINFWIEIFIFIISVSGSIMISLANFNGLWLWIISNISSIAYFTYKKQYPLCLQQCVFLTTTILGIYYNWDKL</sequence>
<protein>
    <submittedName>
        <fullName evidence="6">AMV001</fullName>
    </submittedName>
</protein>
<evidence type="ECO:0000256" key="3">
    <source>
        <dbReference type="ARBA" id="ARBA00022989"/>
    </source>
</evidence>
<dbReference type="GO" id="GO:0016020">
    <property type="term" value="C:membrane"/>
    <property type="evidence" value="ECO:0007669"/>
    <property type="project" value="UniProtKB-SubCell"/>
</dbReference>
<dbReference type="EMBL" id="AF250284">
    <property type="protein sequence ID" value="AAG02707.1"/>
    <property type="molecule type" value="Genomic_DNA"/>
</dbReference>
<dbReference type="GO" id="GO:0034257">
    <property type="term" value="F:nicotinamide riboside transmembrane transporter activity"/>
    <property type="evidence" value="ECO:0007669"/>
    <property type="project" value="InterPro"/>
</dbReference>
<evidence type="ECO:0000256" key="1">
    <source>
        <dbReference type="ARBA" id="ARBA00004141"/>
    </source>
</evidence>
<evidence type="ECO:0000313" key="7">
    <source>
        <dbReference type="Proteomes" id="UP000000872"/>
    </source>
</evidence>
<dbReference type="KEGG" id="vg:1494591"/>
<name>Q9EN45_AMEPV</name>
<feature type="transmembrane region" description="Helical" evidence="5">
    <location>
        <begin position="12"/>
        <end position="30"/>
    </location>
</feature>
<evidence type="ECO:0000256" key="5">
    <source>
        <dbReference type="SAM" id="Phobius"/>
    </source>
</evidence>
<accession>Q9EN45</accession>
<evidence type="ECO:0000256" key="4">
    <source>
        <dbReference type="ARBA" id="ARBA00023136"/>
    </source>
</evidence>
<organismHost>
    <name type="scientific">Amsacta</name>
    <dbReference type="NCBI Taxonomy" id="340055"/>
</organismHost>
<feature type="transmembrane region" description="Helical" evidence="5">
    <location>
        <begin position="59"/>
        <end position="77"/>
    </location>
</feature>
<dbReference type="GeneID" id="1494591"/>
<gene>
    <name evidence="6" type="primary">AMV001</name>
</gene>
<evidence type="ECO:0000256" key="2">
    <source>
        <dbReference type="ARBA" id="ARBA00022692"/>
    </source>
</evidence>
<dbReference type="Pfam" id="PF04973">
    <property type="entry name" value="NMN_transporter"/>
    <property type="match status" value="1"/>
</dbReference>
<evidence type="ECO:0000313" key="6">
    <source>
        <dbReference type="EMBL" id="AAG02707.1"/>
    </source>
</evidence>
<keyword evidence="4 5" id="KW-0472">Membrane</keyword>
<keyword evidence="3 5" id="KW-1133">Transmembrane helix</keyword>
<keyword evidence="2 5" id="KW-0812">Transmembrane</keyword>
<organism evidence="6 7">
    <name type="scientific">Amsacta moorei entomopoxvirus</name>
    <name type="common">AmEPV</name>
    <dbReference type="NCBI Taxonomy" id="28321"/>
    <lineage>
        <taxon>Viruses</taxon>
        <taxon>Varidnaviria</taxon>
        <taxon>Bamfordvirae</taxon>
        <taxon>Nucleocytoviricota</taxon>
        <taxon>Pokkesviricetes</taxon>
        <taxon>Chitovirales</taxon>
        <taxon>Poxviridae</taxon>
        <taxon>Entomopoxvirinae</taxon>
        <taxon>Betaentomopoxvirus</taxon>
    </lineage>
</organism>
<dbReference type="InterPro" id="IPR006419">
    <property type="entry name" value="NMN_transpt_PnuC"/>
</dbReference>
<comment type="subcellular location">
    <subcellularLocation>
        <location evidence="1">Membrane</location>
        <topology evidence="1">Multi-pass membrane protein</topology>
    </subcellularLocation>
</comment>
<dbReference type="RefSeq" id="NP_064783.1">
    <property type="nucleotide sequence ID" value="NC_002520.1"/>
</dbReference>
<dbReference type="OrthoDB" id="27503at10239"/>